<dbReference type="SUPFAM" id="SSF54373">
    <property type="entry name" value="FAD-linked reductases, C-terminal domain"/>
    <property type="match status" value="1"/>
</dbReference>
<evidence type="ECO:0000313" key="7">
    <source>
        <dbReference type="EMBL" id="KAE9979142.1"/>
    </source>
</evidence>
<keyword evidence="2" id="KW-0285">Flavoprotein</keyword>
<keyword evidence="4" id="KW-0560">Oxidoreductase</keyword>
<dbReference type="AlphaFoldDB" id="A0A8H3UXI3"/>
<accession>A0A8H3UXI3</accession>
<comment type="caution">
    <text evidence="7">The sequence shown here is derived from an EMBL/GenBank/DDBJ whole genome shotgun (WGS) entry which is preliminary data.</text>
</comment>
<dbReference type="SUPFAM" id="SSF51905">
    <property type="entry name" value="FAD/NAD(P)-binding domain"/>
    <property type="match status" value="1"/>
</dbReference>
<evidence type="ECO:0000256" key="2">
    <source>
        <dbReference type="ARBA" id="ARBA00022630"/>
    </source>
</evidence>
<evidence type="ECO:0000313" key="8">
    <source>
        <dbReference type="Proteomes" id="UP000447873"/>
    </source>
</evidence>
<dbReference type="InterPro" id="IPR036188">
    <property type="entry name" value="FAD/NAD-bd_sf"/>
</dbReference>
<dbReference type="Pfam" id="PF01494">
    <property type="entry name" value="FAD_binding_3"/>
    <property type="match status" value="2"/>
</dbReference>
<dbReference type="GO" id="GO:0071949">
    <property type="term" value="F:FAD binding"/>
    <property type="evidence" value="ECO:0007669"/>
    <property type="project" value="InterPro"/>
</dbReference>
<dbReference type="InterPro" id="IPR050493">
    <property type="entry name" value="FAD-dep_Monooxygenase_BioMet"/>
</dbReference>
<dbReference type="PANTHER" id="PTHR13789:SF268">
    <property type="entry name" value="5-METHYLPHENAZINE-1-CARBOXYLATE 1-MONOOXYGENASE"/>
    <property type="match status" value="1"/>
</dbReference>
<evidence type="ECO:0000256" key="4">
    <source>
        <dbReference type="ARBA" id="ARBA00023002"/>
    </source>
</evidence>
<dbReference type="InterPro" id="IPR002938">
    <property type="entry name" value="FAD-bd"/>
</dbReference>
<dbReference type="Proteomes" id="UP000447873">
    <property type="component" value="Unassembled WGS sequence"/>
</dbReference>
<protein>
    <recommendedName>
        <fullName evidence="6">FAD-binding domain-containing protein</fullName>
    </recommendedName>
</protein>
<dbReference type="PRINTS" id="PR00420">
    <property type="entry name" value="RNGMNOXGNASE"/>
</dbReference>
<dbReference type="Gene3D" id="3.50.50.60">
    <property type="entry name" value="FAD/NAD(P)-binding domain"/>
    <property type="match status" value="1"/>
</dbReference>
<dbReference type="NCBIfam" id="NF005720">
    <property type="entry name" value="PRK07538.1"/>
    <property type="match status" value="1"/>
</dbReference>
<reference evidence="7 8" key="1">
    <citation type="submission" date="2018-12" db="EMBL/GenBank/DDBJ databases">
        <title>Venturia inaequalis Genome Resource.</title>
        <authorList>
            <person name="Lichtner F.J."/>
        </authorList>
    </citation>
    <scope>NUCLEOTIDE SEQUENCE [LARGE SCALE GENOMIC DNA]</scope>
    <source>
        <strain evidence="7 8">120213</strain>
    </source>
</reference>
<evidence type="ECO:0000256" key="5">
    <source>
        <dbReference type="ARBA" id="ARBA00023033"/>
    </source>
</evidence>
<dbReference type="PANTHER" id="PTHR13789">
    <property type="entry name" value="MONOOXYGENASE"/>
    <property type="match status" value="1"/>
</dbReference>
<organism evidence="7 8">
    <name type="scientific">Venturia inaequalis</name>
    <name type="common">Apple scab fungus</name>
    <dbReference type="NCBI Taxonomy" id="5025"/>
    <lineage>
        <taxon>Eukaryota</taxon>
        <taxon>Fungi</taxon>
        <taxon>Dikarya</taxon>
        <taxon>Ascomycota</taxon>
        <taxon>Pezizomycotina</taxon>
        <taxon>Dothideomycetes</taxon>
        <taxon>Pleosporomycetidae</taxon>
        <taxon>Venturiales</taxon>
        <taxon>Venturiaceae</taxon>
        <taxon>Venturia</taxon>
    </lineage>
</organism>
<evidence type="ECO:0000256" key="1">
    <source>
        <dbReference type="ARBA" id="ARBA00007992"/>
    </source>
</evidence>
<keyword evidence="5" id="KW-0503">Monooxygenase</keyword>
<feature type="domain" description="FAD-binding" evidence="6">
    <location>
        <begin position="11"/>
        <end position="185"/>
    </location>
</feature>
<comment type="similarity">
    <text evidence="1">Belongs to the paxM FAD-dependent monooxygenase family.</text>
</comment>
<gene>
    <name evidence="7" type="ORF">EG328_001083</name>
</gene>
<dbReference type="Gene3D" id="3.30.9.30">
    <property type="match status" value="1"/>
</dbReference>
<feature type="domain" description="FAD-binding" evidence="6">
    <location>
        <begin position="311"/>
        <end position="380"/>
    </location>
</feature>
<proteinExistence type="inferred from homology"/>
<name>A0A8H3UXI3_VENIN</name>
<evidence type="ECO:0000256" key="3">
    <source>
        <dbReference type="ARBA" id="ARBA00022827"/>
    </source>
</evidence>
<evidence type="ECO:0000259" key="6">
    <source>
        <dbReference type="Pfam" id="PF01494"/>
    </source>
</evidence>
<dbReference type="GO" id="GO:0004497">
    <property type="term" value="F:monooxygenase activity"/>
    <property type="evidence" value="ECO:0007669"/>
    <property type="project" value="UniProtKB-KW"/>
</dbReference>
<sequence length="475" mass="51559">MPYMTSDGPSIIIVGGGIGGLTTALHLHAHGFKNIHLFESAPVLTTLGVGINVQPSAVLILRDLGLLPALESIAIKTKELNYYNRHGDSIIQEPRGLAAGYKVPQFSIHRGEFQMMLLDAVKERLGSDRIHLDHRFTSFSQDETAGTVTAVFKRSSDPTRAAEIPARTADMLIAADGINSTARRILYPNEGPPRFSGRILWRGCVERDAYLTGASMVWAGHANQKFIAYPISNRAALKGKSLVNWICELRVREEGDPDLTPPVTDWTRAVSKEKFLGPFEGWHDVGTLDVGKLVGSTERIFEFPMCDRDPVERWSFGRLTLLGDAAHPMYPIGSNGASQAILDAEALTNSLLSHSKSATLDIPTALTHYQTTRLPPTAKIVLANRANGPDHVMQVAEERAPDGFKDIHDIISKEELDGIGLAYKAIAGFEVEAVNKKAGEREGVAERMGLKSPKAWVQGVKGGDSTGVVGVSGKE</sequence>
<keyword evidence="3" id="KW-0274">FAD</keyword>
<dbReference type="EMBL" id="WNWS01000123">
    <property type="protein sequence ID" value="KAE9979142.1"/>
    <property type="molecule type" value="Genomic_DNA"/>
</dbReference>